<gene>
    <name evidence="1" type="ORF">OSB1V03_LOCUS16049</name>
</gene>
<protein>
    <submittedName>
        <fullName evidence="1">Uncharacterized protein</fullName>
    </submittedName>
</protein>
<proteinExistence type="predicted"/>
<dbReference type="AlphaFoldDB" id="A0A7R9Q7Q5"/>
<sequence length="56" mass="5944">MNTESVLITGANRGIGLELVQQLLVNTGTDGGLTHVIATTRQATNAALDELRDRHS</sequence>
<dbReference type="InterPro" id="IPR036291">
    <property type="entry name" value="NAD(P)-bd_dom_sf"/>
</dbReference>
<dbReference type="Gene3D" id="3.40.50.720">
    <property type="entry name" value="NAD(P)-binding Rossmann-like Domain"/>
    <property type="match status" value="1"/>
</dbReference>
<accession>A0A7R9Q7Q5</accession>
<dbReference type="Proteomes" id="UP000759131">
    <property type="component" value="Unassembled WGS sequence"/>
</dbReference>
<organism evidence="1">
    <name type="scientific">Medioppia subpectinata</name>
    <dbReference type="NCBI Taxonomy" id="1979941"/>
    <lineage>
        <taxon>Eukaryota</taxon>
        <taxon>Metazoa</taxon>
        <taxon>Ecdysozoa</taxon>
        <taxon>Arthropoda</taxon>
        <taxon>Chelicerata</taxon>
        <taxon>Arachnida</taxon>
        <taxon>Acari</taxon>
        <taxon>Acariformes</taxon>
        <taxon>Sarcoptiformes</taxon>
        <taxon>Oribatida</taxon>
        <taxon>Brachypylina</taxon>
        <taxon>Oppioidea</taxon>
        <taxon>Oppiidae</taxon>
        <taxon>Medioppia</taxon>
    </lineage>
</organism>
<name>A0A7R9Q7Q5_9ACAR</name>
<dbReference type="EMBL" id="CAJPIZ010017404">
    <property type="protein sequence ID" value="CAG2116088.1"/>
    <property type="molecule type" value="Genomic_DNA"/>
</dbReference>
<keyword evidence="2" id="KW-1185">Reference proteome</keyword>
<evidence type="ECO:0000313" key="2">
    <source>
        <dbReference type="Proteomes" id="UP000759131"/>
    </source>
</evidence>
<evidence type="ECO:0000313" key="1">
    <source>
        <dbReference type="EMBL" id="CAD7635658.1"/>
    </source>
</evidence>
<dbReference type="OrthoDB" id="5296at2759"/>
<dbReference type="SUPFAM" id="SSF51735">
    <property type="entry name" value="NAD(P)-binding Rossmann-fold domains"/>
    <property type="match status" value="1"/>
</dbReference>
<dbReference type="EMBL" id="OC871979">
    <property type="protein sequence ID" value="CAD7635658.1"/>
    <property type="molecule type" value="Genomic_DNA"/>
</dbReference>
<reference evidence="1" key="1">
    <citation type="submission" date="2020-11" db="EMBL/GenBank/DDBJ databases">
        <authorList>
            <person name="Tran Van P."/>
        </authorList>
    </citation>
    <scope>NUCLEOTIDE SEQUENCE</scope>
</reference>
<feature type="non-terminal residue" evidence="1">
    <location>
        <position position="56"/>
    </location>
</feature>